<dbReference type="PANTHER" id="PTHR34142">
    <property type="entry name" value="ENDO-BETA-1,4-GLUCANASE A"/>
    <property type="match status" value="1"/>
</dbReference>
<proteinExistence type="inferred from homology"/>
<gene>
    <name evidence="5" type="ORF">A2W32_02770</name>
</gene>
<reference evidence="5 6" key="1">
    <citation type="journal article" date="2016" name="Nat. Commun.">
        <title>Thousands of microbial genomes shed light on interconnected biogeochemical processes in an aquifer system.</title>
        <authorList>
            <person name="Anantharaman K."/>
            <person name="Brown C.T."/>
            <person name="Hug L.A."/>
            <person name="Sharon I."/>
            <person name="Castelle C.J."/>
            <person name="Probst A.J."/>
            <person name="Thomas B.C."/>
            <person name="Singh A."/>
            <person name="Wilkins M.J."/>
            <person name="Karaoz U."/>
            <person name="Brodie E.L."/>
            <person name="Williams K.H."/>
            <person name="Hubbard S.S."/>
            <person name="Banfield J.F."/>
        </authorList>
    </citation>
    <scope>NUCLEOTIDE SEQUENCE [LARGE SCALE GENOMIC DNA]</scope>
</reference>
<feature type="non-terminal residue" evidence="5">
    <location>
        <position position="1"/>
    </location>
</feature>
<dbReference type="EMBL" id="MEUT01000013">
    <property type="protein sequence ID" value="OGC51728.1"/>
    <property type="molecule type" value="Genomic_DNA"/>
</dbReference>
<comment type="caution">
    <text evidence="5">The sequence shown here is derived from an EMBL/GenBank/DDBJ whole genome shotgun (WGS) entry which is preliminary data.</text>
</comment>
<evidence type="ECO:0000256" key="2">
    <source>
        <dbReference type="ARBA" id="ARBA00023295"/>
    </source>
</evidence>
<dbReference type="GO" id="GO:0009251">
    <property type="term" value="P:glucan catabolic process"/>
    <property type="evidence" value="ECO:0007669"/>
    <property type="project" value="TreeGrafter"/>
</dbReference>
<dbReference type="GO" id="GO:0004553">
    <property type="term" value="F:hydrolase activity, hydrolyzing O-glycosyl compounds"/>
    <property type="evidence" value="ECO:0007669"/>
    <property type="project" value="InterPro"/>
</dbReference>
<evidence type="ECO:0000256" key="1">
    <source>
        <dbReference type="ARBA" id="ARBA00022801"/>
    </source>
</evidence>
<keyword evidence="1 3" id="KW-0378">Hydrolase</keyword>
<evidence type="ECO:0000313" key="6">
    <source>
        <dbReference type="Proteomes" id="UP000177371"/>
    </source>
</evidence>
<organism evidence="5 6">
    <name type="scientific">candidate division WWE3 bacterium RBG_16_37_10</name>
    <dbReference type="NCBI Taxonomy" id="1802610"/>
    <lineage>
        <taxon>Bacteria</taxon>
        <taxon>Katanobacteria</taxon>
    </lineage>
</organism>
<evidence type="ECO:0000259" key="4">
    <source>
        <dbReference type="Pfam" id="PF00150"/>
    </source>
</evidence>
<dbReference type="InterPro" id="IPR001547">
    <property type="entry name" value="Glyco_hydro_5"/>
</dbReference>
<dbReference type="InterPro" id="IPR017853">
    <property type="entry name" value="GH"/>
</dbReference>
<evidence type="ECO:0000313" key="5">
    <source>
        <dbReference type="EMBL" id="OGC51728.1"/>
    </source>
</evidence>
<dbReference type="Proteomes" id="UP000177371">
    <property type="component" value="Unassembled WGS sequence"/>
</dbReference>
<evidence type="ECO:0000256" key="3">
    <source>
        <dbReference type="RuleBase" id="RU361153"/>
    </source>
</evidence>
<dbReference type="SUPFAM" id="SSF51445">
    <property type="entry name" value="(Trans)glycosidases"/>
    <property type="match status" value="1"/>
</dbReference>
<dbReference type="STRING" id="1802610.A2W32_02770"/>
<dbReference type="Gene3D" id="3.20.20.80">
    <property type="entry name" value="Glycosidases"/>
    <property type="match status" value="1"/>
</dbReference>
<comment type="similarity">
    <text evidence="3">Belongs to the glycosyl hydrolase 5 (cellulase A) family.</text>
</comment>
<accession>A0A1F4V3H9</accession>
<name>A0A1F4V3H9_UNCKA</name>
<dbReference type="AlphaFoldDB" id="A0A1F4V3H9"/>
<dbReference type="PANTHER" id="PTHR34142:SF1">
    <property type="entry name" value="GLYCOSIDE HYDROLASE FAMILY 5 DOMAIN-CONTAINING PROTEIN"/>
    <property type="match status" value="1"/>
</dbReference>
<keyword evidence="2 3" id="KW-0326">Glycosidase</keyword>
<sequence length="293" mass="33091">LPHTFRGITLPGLEWYRQEWGFESYMNRETLTQIRSWGANVVRFPLHQRAWRENGEYVQKVLQLVKDAEELDMDVILDLRYSERGDPSISLDDIGEPEAPDIYSIGFWASVSALFKEDPRVLFEIYSEPHDITPSVWAFGGNISEYVAIGMQELIVAIRDGGSQNLIIVNGLDWGLNHSSSPRLTGNNLVYGTHPFTNWPESDEESEWEVEFGFLSVDFPIMLSSFGNIDGDCRGDGASSTEKLLTYAESKGASWVAWAWFVGGCEFPSLISHWDGTPTLTGEVVKKFLRLNP</sequence>
<feature type="domain" description="Glycoside hydrolase family 5" evidence="4">
    <location>
        <begin position="16"/>
        <end position="260"/>
    </location>
</feature>
<protein>
    <recommendedName>
        <fullName evidence="4">Glycoside hydrolase family 5 domain-containing protein</fullName>
    </recommendedName>
</protein>
<dbReference type="Pfam" id="PF00150">
    <property type="entry name" value="Cellulase"/>
    <property type="match status" value="1"/>
</dbReference>